<feature type="zinc finger region" description="C4-type" evidence="19">
    <location>
        <begin position="16"/>
        <end position="38"/>
    </location>
</feature>
<evidence type="ECO:0000256" key="9">
    <source>
        <dbReference type="ARBA" id="ARBA00022679"/>
    </source>
</evidence>
<evidence type="ECO:0000256" key="8">
    <source>
        <dbReference type="ARBA" id="ARBA00022516"/>
    </source>
</evidence>
<dbReference type="PROSITE" id="PS50980">
    <property type="entry name" value="COA_CT_NTER"/>
    <property type="match status" value="1"/>
</dbReference>
<comment type="subunit">
    <text evidence="6">Acetyl-CoA carboxylase is a heterotetramer composed of biotin carboxyl carrier protein (AccB), biotin carboxylase (AccC) and two subunits of ACCase subunit beta/alpha.</text>
</comment>
<evidence type="ECO:0000256" key="19">
    <source>
        <dbReference type="HAMAP-Rule" id="MF_01395"/>
    </source>
</evidence>
<comment type="subcellular location">
    <subcellularLocation>
        <location evidence="1 18">Cytoplasm</location>
    </subcellularLocation>
</comment>
<dbReference type="EC" id="2.1.3.15" evidence="18"/>
<evidence type="ECO:0000256" key="3">
    <source>
        <dbReference type="ARBA" id="ARBA00006102"/>
    </source>
</evidence>
<comment type="pathway">
    <text evidence="2 18">Lipid metabolism; malonyl-CoA biosynthesis; malonyl-CoA from acetyl-CoA: step 1/1.</text>
</comment>
<dbReference type="GO" id="GO:0016740">
    <property type="term" value="F:transferase activity"/>
    <property type="evidence" value="ECO:0007669"/>
    <property type="project" value="UniProtKB-KW"/>
</dbReference>
<dbReference type="NCBIfam" id="NF041504">
    <property type="entry name" value="AccA_sub"/>
    <property type="match status" value="1"/>
</dbReference>
<reference evidence="22" key="1">
    <citation type="submission" date="2022-10" db="EMBL/GenBank/DDBJ databases">
        <title>The complete genomes of actinobacterial strains from the NBC collection.</title>
        <authorList>
            <person name="Joergensen T.S."/>
            <person name="Alvarez Arevalo M."/>
            <person name="Sterndorff E.B."/>
            <person name="Faurdal D."/>
            <person name="Vuksanovic O."/>
            <person name="Mourched A.-S."/>
            <person name="Charusanti P."/>
            <person name="Shaw S."/>
            <person name="Blin K."/>
            <person name="Weber T."/>
        </authorList>
    </citation>
    <scope>NUCLEOTIDE SEQUENCE</scope>
    <source>
        <strain evidence="22">NBC_01482</strain>
    </source>
</reference>
<comment type="similarity">
    <text evidence="3 19">Belongs to the AccD/PCCB family.</text>
</comment>
<keyword evidence="11 19" id="KW-0863">Zinc-finger</keyword>
<dbReference type="InterPro" id="IPR011762">
    <property type="entry name" value="COA_CT_N"/>
</dbReference>
<dbReference type="Pfam" id="PF03255">
    <property type="entry name" value="ACCA"/>
    <property type="match status" value="1"/>
</dbReference>
<dbReference type="EMBL" id="CP109441">
    <property type="protein sequence ID" value="WUV50896.1"/>
    <property type="molecule type" value="Genomic_DNA"/>
</dbReference>
<sequence>MKSAHGLDGAADWVLCPACLIPLYGKRFARDLGVCGECGRHTPIPAEQRIAQLADEGRFEPLAVIPTDDDPLTFTDTKPYPDRLAAARARTGMHDAVLCAFAAVDGNPVIIAAMDFRFLGGSLGTAVGEMITAAAETALAERIPLLIVTASGGARMQEGPLSLMQMAKTSAALEQLDRAGILTITLITDPTYGGVAASFATLSDVLIAEPGARLGFAGRRVIEQTIRQELPPKFQTAEFLLERGLIDMIVPRAGLRQALGSLLRVAGPVDPTGDAVTELDAGTITDPARVPDSDPWAQVRRARTPSRPTALDYFALAFEGFQELRGDRISGNCPAIVGGTAWLGDQPVVVIGHQKGHEPKELMARNFGMPTPAGYRKSARLMRFAEKLGLPVITLIDTPGAYPGATAEEQGQAVVIAENIRLMSALRVPVISVVIGEGGSGGALALGVANRVLMFANGTYSVISPEGCAAIVWNDPAAAPKAAAALSLTAGDLLRLGIVDAVLPEPGDDVGAAPLAAANQLHRALAASLRELTGCGGEDLAAERRARFRRFGARQQVPVRSVA</sequence>
<evidence type="ECO:0000256" key="18">
    <source>
        <dbReference type="HAMAP-Rule" id="MF_00823"/>
    </source>
</evidence>
<dbReference type="Proteomes" id="UP001432062">
    <property type="component" value="Chromosome"/>
</dbReference>
<dbReference type="NCBIfam" id="TIGR00515">
    <property type="entry name" value="accD"/>
    <property type="match status" value="1"/>
</dbReference>
<accession>A0ABZ1Z6H0</accession>
<dbReference type="Gene3D" id="3.90.226.10">
    <property type="entry name" value="2-enoyl-CoA Hydratase, Chain A, domain 1"/>
    <property type="match status" value="2"/>
</dbReference>
<comment type="cofactor">
    <cofactor evidence="19">
        <name>Zn(2+)</name>
        <dbReference type="ChEBI" id="CHEBI:29105"/>
    </cofactor>
    <text evidence="19">Binds 1 zinc ion per subunit.</text>
</comment>
<evidence type="ECO:0000256" key="6">
    <source>
        <dbReference type="ARBA" id="ARBA00011664"/>
    </source>
</evidence>
<dbReference type="PRINTS" id="PR01069">
    <property type="entry name" value="ACCCTRFRASEA"/>
</dbReference>
<dbReference type="InterPro" id="IPR000438">
    <property type="entry name" value="Acetyl_CoA_COase_Trfase_b_su"/>
</dbReference>
<feature type="binding site" evidence="19">
    <location>
        <position position="35"/>
    </location>
    <ligand>
        <name>Zn(2+)</name>
        <dbReference type="ChEBI" id="CHEBI:29105"/>
    </ligand>
</feature>
<proteinExistence type="inferred from homology"/>
<dbReference type="HAMAP" id="MF_00823">
    <property type="entry name" value="AcetylCoA_CT_alpha"/>
    <property type="match status" value="1"/>
</dbReference>
<organism evidence="22 23">
    <name type="scientific">Nocardia vinacea</name>
    <dbReference type="NCBI Taxonomy" id="96468"/>
    <lineage>
        <taxon>Bacteria</taxon>
        <taxon>Bacillati</taxon>
        <taxon>Actinomycetota</taxon>
        <taxon>Actinomycetes</taxon>
        <taxon>Mycobacteriales</taxon>
        <taxon>Nocardiaceae</taxon>
        <taxon>Nocardia</taxon>
    </lineage>
</organism>
<keyword evidence="19" id="KW-0479">Metal-binding</keyword>
<keyword evidence="23" id="KW-1185">Reference proteome</keyword>
<feature type="binding site" evidence="19">
    <location>
        <position position="38"/>
    </location>
    <ligand>
        <name>Zn(2+)</name>
        <dbReference type="ChEBI" id="CHEBI:29105"/>
    </ligand>
</feature>
<dbReference type="PROSITE" id="PS50989">
    <property type="entry name" value="COA_CT_CTER"/>
    <property type="match status" value="1"/>
</dbReference>
<comment type="function">
    <text evidence="18">Component of the acetyl coenzyme A carboxylase (ACC) complex. First, biotin carboxylase catalyzes the carboxylation of biotin on its carrier protein (BCCP) and then the CO(2) group is transferred by the carboxyltransferase to acetyl-CoA to form malonyl-CoA.</text>
</comment>
<comment type="subunit">
    <text evidence="18">Acetyl-CoA carboxylase is a heterohexamer composed of biotin carboxyl carrier protein (AccB), biotin carboxylase (AccC) and two subunits each of ACCase subunit alpha (AccA) and ACCase subunit beta (AccD).</text>
</comment>
<keyword evidence="14 18" id="KW-0443">Lipid metabolism</keyword>
<keyword evidence="7 18" id="KW-0963">Cytoplasm</keyword>
<comment type="similarity">
    <text evidence="5">In the N-terminal section; belongs to the AccD/PCCB family.</text>
</comment>
<dbReference type="InterPro" id="IPR001095">
    <property type="entry name" value="Acetyl_CoA_COase_a_su"/>
</dbReference>
<gene>
    <name evidence="18 22" type="primary">accA</name>
    <name evidence="19" type="synonym">accD</name>
    <name evidence="22" type="ORF">OG563_03160</name>
</gene>
<keyword evidence="10 18" id="KW-0547">Nucleotide-binding</keyword>
<evidence type="ECO:0000256" key="11">
    <source>
        <dbReference type="ARBA" id="ARBA00022771"/>
    </source>
</evidence>
<comment type="catalytic activity">
    <reaction evidence="17 18">
        <text>N(6)-carboxybiotinyl-L-lysyl-[protein] + acetyl-CoA = N(6)-biotinyl-L-lysyl-[protein] + malonyl-CoA</text>
        <dbReference type="Rhea" id="RHEA:54728"/>
        <dbReference type="Rhea" id="RHEA-COMP:10505"/>
        <dbReference type="Rhea" id="RHEA-COMP:10506"/>
        <dbReference type="ChEBI" id="CHEBI:57288"/>
        <dbReference type="ChEBI" id="CHEBI:57384"/>
        <dbReference type="ChEBI" id="CHEBI:83144"/>
        <dbReference type="ChEBI" id="CHEBI:83145"/>
        <dbReference type="EC" id="2.1.3.15"/>
    </reaction>
</comment>
<dbReference type="NCBIfam" id="TIGR00513">
    <property type="entry name" value="accA"/>
    <property type="match status" value="1"/>
</dbReference>
<evidence type="ECO:0000256" key="2">
    <source>
        <dbReference type="ARBA" id="ARBA00004956"/>
    </source>
</evidence>
<keyword evidence="12 18" id="KW-0276">Fatty acid metabolism</keyword>
<evidence type="ECO:0000256" key="12">
    <source>
        <dbReference type="ARBA" id="ARBA00022832"/>
    </source>
</evidence>
<dbReference type="SUPFAM" id="SSF52096">
    <property type="entry name" value="ClpP/crotonase"/>
    <property type="match status" value="2"/>
</dbReference>
<comment type="similarity">
    <text evidence="4">In the C-terminal section; belongs to the AccA family.</text>
</comment>
<name>A0ABZ1Z6H0_9NOCA</name>
<keyword evidence="19" id="KW-0862">Zinc</keyword>
<dbReference type="RefSeq" id="WP_329415723.1">
    <property type="nucleotide sequence ID" value="NZ_CP109441.1"/>
</dbReference>
<protein>
    <recommendedName>
        <fullName evidence="18 19">Multifunctional fusion protein</fullName>
    </recommendedName>
    <domain>
        <recommendedName>
            <fullName evidence="18">Acetyl-coenzyme A carboxylase carboxyl transferase subunit alpha</fullName>
            <shortName evidence="18">ACCase subunit alpha</shortName>
            <shortName evidence="18">Acetyl-CoA carboxylase carboxyltransferase subunit alpha</shortName>
            <ecNumber evidence="18">2.1.3.15</ecNumber>
        </recommendedName>
    </domain>
    <domain>
        <recommendedName>
            <fullName evidence="19">Acetyl-coenzyme A carboxylase carboxyl transferase subunit beta</fullName>
            <shortName evidence="19">ACCase subunit beta</shortName>
            <shortName evidence="19">Acetyl-CoA carboxylase carboxyltransferase subunit beta</shortName>
        </recommendedName>
    </domain>
</protein>
<keyword evidence="15 18" id="KW-0275">Fatty acid biosynthesis</keyword>
<evidence type="ECO:0000259" key="21">
    <source>
        <dbReference type="PROSITE" id="PS50989"/>
    </source>
</evidence>
<evidence type="ECO:0000256" key="5">
    <source>
        <dbReference type="ARBA" id="ARBA00010284"/>
    </source>
</evidence>
<comment type="similarity">
    <text evidence="18">Belongs to the AccA family.</text>
</comment>
<keyword evidence="9 18" id="KW-0808">Transferase</keyword>
<evidence type="ECO:0000256" key="16">
    <source>
        <dbReference type="ARBA" id="ARBA00025280"/>
    </source>
</evidence>
<dbReference type="HAMAP" id="MF_01395">
    <property type="entry name" value="AcetylCoA_CT_beta"/>
    <property type="match status" value="1"/>
</dbReference>
<dbReference type="InterPro" id="IPR034733">
    <property type="entry name" value="AcCoA_carboxyl_beta"/>
</dbReference>
<dbReference type="PANTHER" id="PTHR42853:SF3">
    <property type="entry name" value="ACETYL-COENZYME A CARBOXYLASE CARBOXYL TRANSFERASE SUBUNIT ALPHA, CHLOROPLASTIC"/>
    <property type="match status" value="1"/>
</dbReference>
<keyword evidence="13 18" id="KW-0067">ATP-binding</keyword>
<evidence type="ECO:0000259" key="20">
    <source>
        <dbReference type="PROSITE" id="PS50980"/>
    </source>
</evidence>
<comment type="function">
    <text evidence="16 19">Component of the acetyl coenzyme A carboxylase (ACC) complex. Biotin carboxylase (BC) catalyzes the carboxylation of biotin on its carrier protein (BCCP) and then the CO(2) group is transferred by the transcarboxylase to acetyl-CoA to form malonyl-CoA.</text>
</comment>
<dbReference type="InterPro" id="IPR011763">
    <property type="entry name" value="COA_CT_C"/>
</dbReference>
<evidence type="ECO:0000256" key="13">
    <source>
        <dbReference type="ARBA" id="ARBA00022840"/>
    </source>
</evidence>
<evidence type="ECO:0000256" key="14">
    <source>
        <dbReference type="ARBA" id="ARBA00023098"/>
    </source>
</evidence>
<evidence type="ECO:0000256" key="17">
    <source>
        <dbReference type="ARBA" id="ARBA00049152"/>
    </source>
</evidence>
<evidence type="ECO:0000256" key="1">
    <source>
        <dbReference type="ARBA" id="ARBA00004496"/>
    </source>
</evidence>
<keyword evidence="8 18" id="KW-0444">Lipid biosynthesis</keyword>
<evidence type="ECO:0000256" key="15">
    <source>
        <dbReference type="ARBA" id="ARBA00023160"/>
    </source>
</evidence>
<evidence type="ECO:0000313" key="23">
    <source>
        <dbReference type="Proteomes" id="UP001432062"/>
    </source>
</evidence>
<dbReference type="PANTHER" id="PTHR42853">
    <property type="entry name" value="ACETYL-COENZYME A CARBOXYLASE CARBOXYL TRANSFERASE SUBUNIT ALPHA"/>
    <property type="match status" value="1"/>
</dbReference>
<evidence type="ECO:0000256" key="10">
    <source>
        <dbReference type="ARBA" id="ARBA00022741"/>
    </source>
</evidence>
<evidence type="ECO:0000256" key="4">
    <source>
        <dbReference type="ARBA" id="ARBA00006276"/>
    </source>
</evidence>
<feature type="binding site" evidence="19">
    <location>
        <position position="19"/>
    </location>
    <ligand>
        <name>Zn(2+)</name>
        <dbReference type="ChEBI" id="CHEBI:29105"/>
    </ligand>
</feature>
<evidence type="ECO:0000256" key="7">
    <source>
        <dbReference type="ARBA" id="ARBA00022490"/>
    </source>
</evidence>
<evidence type="ECO:0000313" key="22">
    <source>
        <dbReference type="EMBL" id="WUV50896.1"/>
    </source>
</evidence>
<feature type="domain" description="CoA carboxyltransferase N-terminal" evidence="20">
    <location>
        <begin position="12"/>
        <end position="281"/>
    </location>
</feature>
<dbReference type="Pfam" id="PF01039">
    <property type="entry name" value="Carboxyl_trans"/>
    <property type="match status" value="1"/>
</dbReference>
<feature type="binding site" evidence="19">
    <location>
        <position position="16"/>
    </location>
    <ligand>
        <name>Zn(2+)</name>
        <dbReference type="ChEBI" id="CHEBI:29105"/>
    </ligand>
</feature>
<feature type="domain" description="CoA carboxyltransferase C-terminal" evidence="21">
    <location>
        <begin position="283"/>
        <end position="531"/>
    </location>
</feature>
<dbReference type="InterPro" id="IPR029045">
    <property type="entry name" value="ClpP/crotonase-like_dom_sf"/>
</dbReference>